<gene>
    <name evidence="1" type="ORF">UFOPK1808_00255</name>
    <name evidence="2" type="ORF">UFOPK1889_00609</name>
</gene>
<evidence type="ECO:0000313" key="1">
    <source>
        <dbReference type="EMBL" id="CAB4592805.1"/>
    </source>
</evidence>
<accession>A0A6J6G184</accession>
<evidence type="ECO:0000313" key="2">
    <source>
        <dbReference type="EMBL" id="CAB4616769.1"/>
    </source>
</evidence>
<protein>
    <submittedName>
        <fullName evidence="1">Unannotated protein</fullName>
    </submittedName>
</protein>
<organism evidence="1">
    <name type="scientific">freshwater metagenome</name>
    <dbReference type="NCBI Taxonomy" id="449393"/>
    <lineage>
        <taxon>unclassified sequences</taxon>
        <taxon>metagenomes</taxon>
        <taxon>ecological metagenomes</taxon>
    </lineage>
</organism>
<proteinExistence type="predicted"/>
<dbReference type="SUPFAM" id="SSF55718">
    <property type="entry name" value="SCP-like"/>
    <property type="match status" value="1"/>
</dbReference>
<name>A0A6J6G184_9ZZZZ</name>
<sequence length="126" mass="14153">MSQEQEKVSAEELETALREYVDRANVSPRARKTLLSWTCRIHIQANDIEDAAFTYVVEKGESQPISVGLIGVPDLIVRGQSFDLAEIFWGDANPVSNYMQGAIKTQGRAEDVMRLDAMAMFIFLNQ</sequence>
<reference evidence="1" key="1">
    <citation type="submission" date="2020-05" db="EMBL/GenBank/DDBJ databases">
        <authorList>
            <person name="Chiriac C."/>
            <person name="Salcher M."/>
            <person name="Ghai R."/>
            <person name="Kavagutti S V."/>
        </authorList>
    </citation>
    <scope>NUCLEOTIDE SEQUENCE</scope>
</reference>
<dbReference type="AlphaFoldDB" id="A0A6J6G184"/>
<dbReference type="EMBL" id="CAEZUZ010000082">
    <property type="protein sequence ID" value="CAB4616769.1"/>
    <property type="molecule type" value="Genomic_DNA"/>
</dbReference>
<dbReference type="EMBL" id="CAEZUL010000015">
    <property type="protein sequence ID" value="CAB4592805.1"/>
    <property type="molecule type" value="Genomic_DNA"/>
</dbReference>
<dbReference type="InterPro" id="IPR036527">
    <property type="entry name" value="SCP2_sterol-bd_dom_sf"/>
</dbReference>
<dbReference type="Gene3D" id="3.30.1050.10">
    <property type="entry name" value="SCP2 sterol-binding domain"/>
    <property type="match status" value="1"/>
</dbReference>